<dbReference type="AlphaFoldDB" id="A0A9Q3KW11"/>
<proteinExistence type="predicted"/>
<keyword evidence="3" id="KW-1185">Reference proteome</keyword>
<reference evidence="2" key="1">
    <citation type="submission" date="2021-03" db="EMBL/GenBank/DDBJ databases">
        <title>Draft genome sequence of rust myrtle Austropuccinia psidii MF-1, a brazilian biotype.</title>
        <authorList>
            <person name="Quecine M.C."/>
            <person name="Pachon D.M.R."/>
            <person name="Bonatelli M.L."/>
            <person name="Correr F.H."/>
            <person name="Franceschini L.M."/>
            <person name="Leite T.F."/>
            <person name="Margarido G.R.A."/>
            <person name="Almeida C.A."/>
            <person name="Ferrarezi J.A."/>
            <person name="Labate C.A."/>
        </authorList>
    </citation>
    <scope>NUCLEOTIDE SEQUENCE</scope>
    <source>
        <strain evidence="2">MF-1</strain>
    </source>
</reference>
<evidence type="ECO:0000313" key="3">
    <source>
        <dbReference type="Proteomes" id="UP000765509"/>
    </source>
</evidence>
<feature type="compositionally biased region" description="Low complexity" evidence="1">
    <location>
        <begin position="10"/>
        <end position="21"/>
    </location>
</feature>
<organism evidence="2 3">
    <name type="scientific">Austropuccinia psidii MF-1</name>
    <dbReference type="NCBI Taxonomy" id="1389203"/>
    <lineage>
        <taxon>Eukaryota</taxon>
        <taxon>Fungi</taxon>
        <taxon>Dikarya</taxon>
        <taxon>Basidiomycota</taxon>
        <taxon>Pucciniomycotina</taxon>
        <taxon>Pucciniomycetes</taxon>
        <taxon>Pucciniales</taxon>
        <taxon>Sphaerophragmiaceae</taxon>
        <taxon>Austropuccinia</taxon>
    </lineage>
</organism>
<dbReference type="EMBL" id="AVOT02126290">
    <property type="protein sequence ID" value="MBW0587216.1"/>
    <property type="molecule type" value="Genomic_DNA"/>
</dbReference>
<name>A0A9Q3KW11_9BASI</name>
<dbReference type="OrthoDB" id="2506366at2759"/>
<comment type="caution">
    <text evidence="2">The sequence shown here is derived from an EMBL/GenBank/DDBJ whole genome shotgun (WGS) entry which is preliminary data.</text>
</comment>
<evidence type="ECO:0000313" key="2">
    <source>
        <dbReference type="EMBL" id="MBW0587216.1"/>
    </source>
</evidence>
<gene>
    <name evidence="2" type="ORF">O181_126931</name>
</gene>
<accession>A0A9Q3KW11</accession>
<sequence>MPRILRKEGSPSPFSSLMASSTTFNSQRPDNLPKRVNIHTQASSPLQQEIPRNNTPIVKIRPKDYNLWFDGKEVERFIKRVDNISEIEGASGKDIERKYLFGPKIKISVTILNECPDMKLAIGSN</sequence>
<protein>
    <submittedName>
        <fullName evidence="2">Uncharacterized protein</fullName>
    </submittedName>
</protein>
<dbReference type="Proteomes" id="UP000765509">
    <property type="component" value="Unassembled WGS sequence"/>
</dbReference>
<feature type="region of interest" description="Disordered" evidence="1">
    <location>
        <begin position="1"/>
        <end position="33"/>
    </location>
</feature>
<evidence type="ECO:0000256" key="1">
    <source>
        <dbReference type="SAM" id="MobiDB-lite"/>
    </source>
</evidence>